<dbReference type="PANTHER" id="PTHR11630">
    <property type="entry name" value="DNA REPLICATION LICENSING FACTOR MCM FAMILY MEMBER"/>
    <property type="match status" value="1"/>
</dbReference>
<keyword evidence="10" id="KW-0539">Nucleus</keyword>
<dbReference type="Proteomes" id="UP001164286">
    <property type="component" value="Unassembled WGS sequence"/>
</dbReference>
<dbReference type="GO" id="GO:0006279">
    <property type="term" value="P:premeiotic DNA replication"/>
    <property type="evidence" value="ECO:0007669"/>
    <property type="project" value="UniProtKB-ARBA"/>
</dbReference>
<evidence type="ECO:0000313" key="15">
    <source>
        <dbReference type="Proteomes" id="UP001164286"/>
    </source>
</evidence>
<comment type="subcellular location">
    <subcellularLocation>
        <location evidence="1">Nucleus</location>
    </subcellularLocation>
</comment>
<gene>
    <name evidence="14" type="ORF">MKK02DRAFT_25011</name>
</gene>
<dbReference type="RefSeq" id="XP_052946951.1">
    <property type="nucleotide sequence ID" value="XM_053086972.1"/>
</dbReference>
<dbReference type="GeneID" id="77726173"/>
<dbReference type="InterPro" id="IPR012340">
    <property type="entry name" value="NA-bd_OB-fold"/>
</dbReference>
<dbReference type="GO" id="GO:1902975">
    <property type="term" value="P:mitotic DNA replication initiation"/>
    <property type="evidence" value="ECO:0007669"/>
    <property type="project" value="TreeGrafter"/>
</dbReference>
<evidence type="ECO:0000256" key="4">
    <source>
        <dbReference type="ARBA" id="ARBA00022705"/>
    </source>
</evidence>
<evidence type="ECO:0000256" key="10">
    <source>
        <dbReference type="ARBA" id="ARBA00023242"/>
    </source>
</evidence>
<dbReference type="GO" id="GO:0042555">
    <property type="term" value="C:MCM complex"/>
    <property type="evidence" value="ECO:0007669"/>
    <property type="project" value="InterPro"/>
</dbReference>
<evidence type="ECO:0000256" key="3">
    <source>
        <dbReference type="ARBA" id="ARBA00012551"/>
    </source>
</evidence>
<dbReference type="InterPro" id="IPR027417">
    <property type="entry name" value="P-loop_NTPase"/>
</dbReference>
<comment type="similarity">
    <text evidence="2 11">Belongs to the MCM family.</text>
</comment>
<name>A0AA38HCI3_9TREE</name>
<dbReference type="GO" id="GO:0016787">
    <property type="term" value="F:hydrolase activity"/>
    <property type="evidence" value="ECO:0007669"/>
    <property type="project" value="UniProtKB-KW"/>
</dbReference>
<keyword evidence="4" id="KW-0235">DNA replication</keyword>
<accession>A0AA38HCI3</accession>
<dbReference type="Pfam" id="PF14551">
    <property type="entry name" value="MCM_N"/>
    <property type="match status" value="1"/>
</dbReference>
<protein>
    <recommendedName>
        <fullName evidence="3">DNA helicase</fullName>
        <ecNumber evidence="3">3.6.4.12</ecNumber>
    </recommendedName>
</protein>
<feature type="region of interest" description="Disordered" evidence="12">
    <location>
        <begin position="524"/>
        <end position="565"/>
    </location>
</feature>
<dbReference type="Pfam" id="PF17855">
    <property type="entry name" value="MCM_lid"/>
    <property type="match status" value="1"/>
</dbReference>
<evidence type="ECO:0000259" key="13">
    <source>
        <dbReference type="PROSITE" id="PS50051"/>
    </source>
</evidence>
<dbReference type="InterPro" id="IPR001208">
    <property type="entry name" value="MCM_dom"/>
</dbReference>
<evidence type="ECO:0000256" key="6">
    <source>
        <dbReference type="ARBA" id="ARBA00022801"/>
    </source>
</evidence>
<dbReference type="GO" id="GO:0043596">
    <property type="term" value="C:nuclear replication fork"/>
    <property type="evidence" value="ECO:0007669"/>
    <property type="project" value="UniProtKB-ARBA"/>
</dbReference>
<evidence type="ECO:0000256" key="9">
    <source>
        <dbReference type="ARBA" id="ARBA00023125"/>
    </source>
</evidence>
<keyword evidence="15" id="KW-1185">Reference proteome</keyword>
<dbReference type="SMART" id="SM00350">
    <property type="entry name" value="MCM"/>
    <property type="match status" value="1"/>
</dbReference>
<sequence length="1004" mass="109539">MSTANGSGAPPRSSSPLNFPSSSAAGTPRAQRNGNPPAASSSPLNFPSSSPRGSGAQARAPVGRSNLSVPPSSDAAIERSAQRMSGRARRDGTPLFFPASGGSTPRRNRRGDIHSSFPMSSPSLARRAARPPTNRGFDGNSDNGDDDGMDGGRTPRGDPPSQARSISGLTLSQAAQSGDNNGDDEEGIVKYIWGTTISLQEAMNDFRAFLRDFKIKYRTKYNADQARSTIEAGGLAPPTVALYDIVTPQRAEVALYQTYLHQLRQTGQTNLNLDAINLIAFPPTKRLYNQLVNYPQEVVPIMDQVLRDVMIETVDEDLENAQNQYAEGSLSELELRQMEDDLKDVEGRVFKVRPFAGERTVNMRDLNPGDTDKLVTIKGLVIRATPVIPDMTSAFFRCLVCQHTVQSEVDRGKITEPERCPRDVCESKGTMSLIHNRCDFTDKQVIRLQETPDAVPDGQTPHTVSLCVYDELVDLVKPGDRVVITGIFRSIPVRVNPRMRSIKSLFKTYLDVVHVKRTNVARMGYDPSTRSGERAPGIGVGGEDDEDESLAHAAGPDDDDDGFDQAWSASREMEAKLLELSQHPDVYEILARSLAPSIWELEDVKKGILLQLFGGTNKSIAKGGGGGGPRYRGDINILMVGDPGTAKSQILQYVHKIAPRGIYTSGKGSSAVGLTAYVTRDPDSKQLVLESGALVLSDGGVCCIDEFDKMSDATRSVLHEVMEQQTVSIAKAGIITTLNARTSILAAANPINSRYDPKLPIPANIDLPPTLISRFDLLYLVLDKVDEMNDRRLAKHLVGLYLEDRPDTAGLDLVPLETLTAFITYARAKITPTLTEEASDALVNAYVEMRKLGTDSRTQEKRITATTRQLESMIRLSEAHARMRFSETVDLEDVVEAGRLIRSALRESATDPLTGQIDLDLINTGAGTSKRRQHADLKREILTLVDAAGRTGLKWVAAIKALDNQSSIPTDHAEFAAVVKAMTEEGVVKVVGEREKRTIRRLAD</sequence>
<dbReference type="InterPro" id="IPR008047">
    <property type="entry name" value="MCM_4"/>
</dbReference>
<evidence type="ECO:0000313" key="14">
    <source>
        <dbReference type="EMBL" id="KAI9637174.1"/>
    </source>
</evidence>
<evidence type="ECO:0000256" key="5">
    <source>
        <dbReference type="ARBA" id="ARBA00022741"/>
    </source>
</evidence>
<dbReference type="InterPro" id="IPR041562">
    <property type="entry name" value="MCM_lid"/>
</dbReference>
<dbReference type="Pfam" id="PF17207">
    <property type="entry name" value="MCM_OB"/>
    <property type="match status" value="1"/>
</dbReference>
<proteinExistence type="inferred from homology"/>
<dbReference type="GO" id="GO:0000727">
    <property type="term" value="P:double-strand break repair via break-induced replication"/>
    <property type="evidence" value="ECO:0007669"/>
    <property type="project" value="TreeGrafter"/>
</dbReference>
<dbReference type="PRINTS" id="PR01657">
    <property type="entry name" value="MCMFAMILY"/>
</dbReference>
<dbReference type="GO" id="GO:0005524">
    <property type="term" value="F:ATP binding"/>
    <property type="evidence" value="ECO:0007669"/>
    <property type="project" value="UniProtKB-KW"/>
</dbReference>
<feature type="compositionally biased region" description="Low complexity" evidence="12">
    <location>
        <begin position="10"/>
        <end position="23"/>
    </location>
</feature>
<reference evidence="14" key="1">
    <citation type="journal article" date="2022" name="G3 (Bethesda)">
        <title>High quality genome of the basidiomycete yeast Dioszegia hungarica PDD-24b-2 isolated from cloud water.</title>
        <authorList>
            <person name="Jarrige D."/>
            <person name="Haridas S."/>
            <person name="Bleykasten-Grosshans C."/>
            <person name="Joly M."/>
            <person name="Nadalig T."/>
            <person name="Sancelme M."/>
            <person name="Vuilleumier S."/>
            <person name="Grigoriev I.V."/>
            <person name="Amato P."/>
            <person name="Bringel F."/>
        </authorList>
    </citation>
    <scope>NUCLEOTIDE SEQUENCE</scope>
    <source>
        <strain evidence="14">PDD-24b-2</strain>
    </source>
</reference>
<dbReference type="InterPro" id="IPR018525">
    <property type="entry name" value="MCM_CS"/>
</dbReference>
<feature type="region of interest" description="Disordered" evidence="12">
    <location>
        <begin position="1"/>
        <end position="166"/>
    </location>
</feature>
<evidence type="ECO:0000256" key="7">
    <source>
        <dbReference type="ARBA" id="ARBA00022806"/>
    </source>
</evidence>
<evidence type="ECO:0000256" key="12">
    <source>
        <dbReference type="SAM" id="MobiDB-lite"/>
    </source>
</evidence>
<keyword evidence="8 11" id="KW-0067">ATP-binding</keyword>
<dbReference type="InterPro" id="IPR033762">
    <property type="entry name" value="MCM_OB"/>
</dbReference>
<dbReference type="GO" id="GO:0003697">
    <property type="term" value="F:single-stranded DNA binding"/>
    <property type="evidence" value="ECO:0007669"/>
    <property type="project" value="TreeGrafter"/>
</dbReference>
<dbReference type="GO" id="GO:0097373">
    <property type="term" value="C:MCM core complex"/>
    <property type="evidence" value="ECO:0007669"/>
    <property type="project" value="UniProtKB-ARBA"/>
</dbReference>
<dbReference type="FunFam" id="3.40.50.300:FF:000217">
    <property type="entry name" value="DNA helicase"/>
    <property type="match status" value="1"/>
</dbReference>
<dbReference type="EMBL" id="JAKWFO010000005">
    <property type="protein sequence ID" value="KAI9637174.1"/>
    <property type="molecule type" value="Genomic_DNA"/>
</dbReference>
<keyword evidence="7" id="KW-0347">Helicase</keyword>
<keyword evidence="6" id="KW-0378">Hydrolase</keyword>
<organism evidence="14 15">
    <name type="scientific">Dioszegia hungarica</name>
    <dbReference type="NCBI Taxonomy" id="4972"/>
    <lineage>
        <taxon>Eukaryota</taxon>
        <taxon>Fungi</taxon>
        <taxon>Dikarya</taxon>
        <taxon>Basidiomycota</taxon>
        <taxon>Agaricomycotina</taxon>
        <taxon>Tremellomycetes</taxon>
        <taxon>Tremellales</taxon>
        <taxon>Bulleribasidiaceae</taxon>
        <taxon>Dioszegia</taxon>
    </lineage>
</organism>
<dbReference type="FunFam" id="2.20.28.10:FF:000003">
    <property type="entry name" value="DNA helicase"/>
    <property type="match status" value="1"/>
</dbReference>
<keyword evidence="5 11" id="KW-0547">Nucleotide-binding</keyword>
<dbReference type="Gene3D" id="3.40.50.300">
    <property type="entry name" value="P-loop containing nucleotide triphosphate hydrolases"/>
    <property type="match status" value="1"/>
</dbReference>
<evidence type="ECO:0000256" key="2">
    <source>
        <dbReference type="ARBA" id="ARBA00008010"/>
    </source>
</evidence>
<dbReference type="Gene3D" id="3.30.1640.10">
    <property type="entry name" value="mini-chromosome maintenance (MCM) complex, chain A, domain 1"/>
    <property type="match status" value="1"/>
</dbReference>
<evidence type="ECO:0000256" key="8">
    <source>
        <dbReference type="ARBA" id="ARBA00022840"/>
    </source>
</evidence>
<keyword evidence="9 11" id="KW-0238">DNA-binding</keyword>
<dbReference type="InterPro" id="IPR031327">
    <property type="entry name" value="MCM"/>
</dbReference>
<dbReference type="Gene3D" id="2.40.50.140">
    <property type="entry name" value="Nucleic acid-binding proteins"/>
    <property type="match status" value="1"/>
</dbReference>
<dbReference type="SUPFAM" id="SSF52540">
    <property type="entry name" value="P-loop containing nucleoside triphosphate hydrolases"/>
    <property type="match status" value="1"/>
</dbReference>
<dbReference type="Pfam" id="PF21128">
    <property type="entry name" value="WHD_MCM4"/>
    <property type="match status" value="1"/>
</dbReference>
<dbReference type="GO" id="GO:0005656">
    <property type="term" value="C:nuclear pre-replicative complex"/>
    <property type="evidence" value="ECO:0007669"/>
    <property type="project" value="UniProtKB-ARBA"/>
</dbReference>
<dbReference type="CDD" id="cd17755">
    <property type="entry name" value="MCM4"/>
    <property type="match status" value="1"/>
</dbReference>
<dbReference type="GO" id="GO:0006271">
    <property type="term" value="P:DNA strand elongation involved in DNA replication"/>
    <property type="evidence" value="ECO:0007669"/>
    <property type="project" value="TreeGrafter"/>
</dbReference>
<dbReference type="InterPro" id="IPR027925">
    <property type="entry name" value="MCM_N"/>
</dbReference>
<dbReference type="Gene3D" id="2.20.28.10">
    <property type="match status" value="1"/>
</dbReference>
<evidence type="ECO:0000256" key="11">
    <source>
        <dbReference type="RuleBase" id="RU004070"/>
    </source>
</evidence>
<feature type="compositionally biased region" description="Low complexity" evidence="12">
    <location>
        <begin position="35"/>
        <end position="51"/>
    </location>
</feature>
<dbReference type="PRINTS" id="PR01660">
    <property type="entry name" value="MCMPROTEIN4"/>
</dbReference>
<dbReference type="PROSITE" id="PS00847">
    <property type="entry name" value="MCM_1"/>
    <property type="match status" value="1"/>
</dbReference>
<dbReference type="EC" id="3.6.4.12" evidence="3"/>
<dbReference type="AlphaFoldDB" id="A0AA38HCI3"/>
<dbReference type="PANTHER" id="PTHR11630:SF66">
    <property type="entry name" value="DNA REPLICATION LICENSING FACTOR MCM4"/>
    <property type="match status" value="1"/>
</dbReference>
<dbReference type="Pfam" id="PF00493">
    <property type="entry name" value="MCM"/>
    <property type="match status" value="1"/>
</dbReference>
<dbReference type="PROSITE" id="PS50051">
    <property type="entry name" value="MCM_2"/>
    <property type="match status" value="1"/>
</dbReference>
<feature type="domain" description="MCM C-terminal AAA(+) ATPase" evidence="13">
    <location>
        <begin position="586"/>
        <end position="797"/>
    </location>
</feature>
<evidence type="ECO:0000256" key="1">
    <source>
        <dbReference type="ARBA" id="ARBA00004123"/>
    </source>
</evidence>
<comment type="caution">
    <text evidence="14">The sequence shown here is derived from an EMBL/GenBank/DDBJ whole genome shotgun (WGS) entry which is preliminary data.</text>
</comment>
<dbReference type="SUPFAM" id="SSF50249">
    <property type="entry name" value="Nucleic acid-binding proteins"/>
    <property type="match status" value="1"/>
</dbReference>
<dbReference type="GO" id="GO:0031261">
    <property type="term" value="C:DNA replication preinitiation complex"/>
    <property type="evidence" value="ECO:0007669"/>
    <property type="project" value="UniProtKB-ARBA"/>
</dbReference>
<dbReference type="GO" id="GO:0017116">
    <property type="term" value="F:single-stranded DNA helicase activity"/>
    <property type="evidence" value="ECO:0007669"/>
    <property type="project" value="TreeGrafter"/>
</dbReference>